<reference evidence="2" key="2">
    <citation type="submission" date="2022-01" db="EMBL/GenBank/DDBJ databases">
        <authorList>
            <person name="Zivanovic Y."/>
            <person name="Moreira D."/>
            <person name="Lopez-Garcia P."/>
        </authorList>
    </citation>
    <scope>NUCLEOTIDE SEQUENCE</scope>
    <source>
        <strain evidence="2">G9</strain>
    </source>
</reference>
<dbReference type="RefSeq" id="WP_277866103.1">
    <property type="nucleotide sequence ID" value="NZ_JAKKUT010000002.1"/>
</dbReference>
<dbReference type="Proteomes" id="UP001154265">
    <property type="component" value="Unassembled WGS sequence"/>
</dbReference>
<dbReference type="SMART" id="SM00450">
    <property type="entry name" value="RHOD"/>
    <property type="match status" value="1"/>
</dbReference>
<proteinExistence type="predicted"/>
<name>A0ABT6EWN9_9SYNE</name>
<comment type="caution">
    <text evidence="2">The sequence shown here is derived from an EMBL/GenBank/DDBJ whole genome shotgun (WGS) entry which is preliminary data.</text>
</comment>
<gene>
    <name evidence="2" type="ORF">L3556_04445</name>
</gene>
<reference evidence="2" key="1">
    <citation type="journal article" date="2022" name="Genome Biol. Evol.">
        <title>A New Gene Family Diagnostic for Intracellular Biomineralization of Amorphous Ca Carbonates by Cyanobacteria.</title>
        <authorList>
            <person name="Benzerara K."/>
            <person name="Duprat E."/>
            <person name="Bitard-Feildel T."/>
            <person name="Caumes G."/>
            <person name="Cassier-Chauvat C."/>
            <person name="Chauvat F."/>
            <person name="Dezi M."/>
            <person name="Diop S.I."/>
            <person name="Gaschignard G."/>
            <person name="Gorgen S."/>
            <person name="Gugger M."/>
            <person name="Lopez-Garcia P."/>
            <person name="Millet M."/>
            <person name="Skouri-Panet F."/>
            <person name="Moreira D."/>
            <person name="Callebaut I."/>
        </authorList>
    </citation>
    <scope>NUCLEOTIDE SEQUENCE</scope>
    <source>
        <strain evidence="2">G9</strain>
    </source>
</reference>
<dbReference type="SUPFAM" id="SSF52821">
    <property type="entry name" value="Rhodanese/Cell cycle control phosphatase"/>
    <property type="match status" value="1"/>
</dbReference>
<evidence type="ECO:0000259" key="1">
    <source>
        <dbReference type="PROSITE" id="PS50206"/>
    </source>
</evidence>
<organism evidence="2 3">
    <name type="scientific">Candidatus Synechococcus calcipolaris G9</name>
    <dbReference type="NCBI Taxonomy" id="1497997"/>
    <lineage>
        <taxon>Bacteria</taxon>
        <taxon>Bacillati</taxon>
        <taxon>Cyanobacteriota</taxon>
        <taxon>Cyanophyceae</taxon>
        <taxon>Synechococcales</taxon>
        <taxon>Synechococcaceae</taxon>
        <taxon>Synechococcus</taxon>
    </lineage>
</organism>
<dbReference type="InterPro" id="IPR036873">
    <property type="entry name" value="Rhodanese-like_dom_sf"/>
</dbReference>
<keyword evidence="3" id="KW-1185">Reference proteome</keyword>
<evidence type="ECO:0000313" key="3">
    <source>
        <dbReference type="Proteomes" id="UP001154265"/>
    </source>
</evidence>
<dbReference type="PANTHER" id="PTHR43629">
    <property type="entry name" value="PEPTIDYL-PROLYL CIS-TRANS ISOMERASE"/>
    <property type="match status" value="1"/>
</dbReference>
<dbReference type="PANTHER" id="PTHR43629:SF2">
    <property type="entry name" value="RHODANESE-LIKE_PPIC DOMAIN-CONTAINING PROTEIN 12, CHLOROPLASTIC"/>
    <property type="match status" value="1"/>
</dbReference>
<dbReference type="EMBL" id="JAKKUT010000002">
    <property type="protein sequence ID" value="MDG2990188.1"/>
    <property type="molecule type" value="Genomic_DNA"/>
</dbReference>
<feature type="domain" description="Rhodanese" evidence="1">
    <location>
        <begin position="19"/>
        <end position="111"/>
    </location>
</feature>
<dbReference type="InterPro" id="IPR001763">
    <property type="entry name" value="Rhodanese-like_dom"/>
</dbReference>
<evidence type="ECO:0000313" key="2">
    <source>
        <dbReference type="EMBL" id="MDG2990188.1"/>
    </source>
</evidence>
<dbReference type="InterPro" id="IPR052204">
    <property type="entry name" value="PpiC/parvulin_rotamase"/>
</dbReference>
<dbReference type="PROSITE" id="PS50206">
    <property type="entry name" value="RHODANESE_3"/>
    <property type="match status" value="1"/>
</dbReference>
<dbReference type="Pfam" id="PF00581">
    <property type="entry name" value="Rhodanese"/>
    <property type="match status" value="1"/>
</dbReference>
<sequence length="113" mass="12448">MSSLGAISVIELAERLGNGDDKLQLIDVREPEELAIAHIPGFLALPLSQFSDWSGQLATLLDPHKETLVLCHHGVRSAQFGQWLLHQGFTDVKNIVGGIEAYACHVDETMPRY</sequence>
<protein>
    <submittedName>
        <fullName evidence="2">Rhodanese-related sulfurtransferase</fullName>
    </submittedName>
</protein>
<accession>A0ABT6EWN9</accession>
<dbReference type="Gene3D" id="3.40.250.10">
    <property type="entry name" value="Rhodanese-like domain"/>
    <property type="match status" value="1"/>
</dbReference>